<evidence type="ECO:0000256" key="4">
    <source>
        <dbReference type="ARBA" id="ARBA00022840"/>
    </source>
</evidence>
<sequence>MDYNEKILMLNFKDLNIGFAKTKKTEAVKLFDAANLKFEAGDFVAVIGPNGSGKTTLFNTILGQLTPLKGEICFEEKNWSALSRTEKAKHLSFVPSKFEGIQHLTVFDLIAMGRAPYTNLLNKLSSEDLSVVEKVLDQLNLSKYKYKNTLNLSDGERQIAMIGKALAQESEIMILDEPTAFLDYNNRRKVLKLLQHIVEVNNQLVFISSHDLELCFGYCNRIIAIDTRKNELVNFNAPFDKELIIKKVFE</sequence>
<dbReference type="PANTHER" id="PTHR42734">
    <property type="entry name" value="METAL TRANSPORT SYSTEM ATP-BINDING PROTEIN TM_0124-RELATED"/>
    <property type="match status" value="1"/>
</dbReference>
<dbReference type="EMBL" id="QURB01000004">
    <property type="protein sequence ID" value="RFC54291.1"/>
    <property type="molecule type" value="Genomic_DNA"/>
</dbReference>
<dbReference type="GO" id="GO:0005524">
    <property type="term" value="F:ATP binding"/>
    <property type="evidence" value="ECO:0007669"/>
    <property type="project" value="UniProtKB-KW"/>
</dbReference>
<dbReference type="Proteomes" id="UP000257127">
    <property type="component" value="Unassembled WGS sequence"/>
</dbReference>
<gene>
    <name evidence="6" type="ORF">DXU93_07635</name>
</gene>
<evidence type="ECO:0000256" key="3">
    <source>
        <dbReference type="ARBA" id="ARBA00022741"/>
    </source>
</evidence>
<comment type="caution">
    <text evidence="6">The sequence shown here is derived from an EMBL/GenBank/DDBJ whole genome shotgun (WGS) entry which is preliminary data.</text>
</comment>
<dbReference type="CDD" id="cd03214">
    <property type="entry name" value="ABC_Iron-Siderophores_B12_Hemin"/>
    <property type="match status" value="1"/>
</dbReference>
<evidence type="ECO:0000259" key="5">
    <source>
        <dbReference type="PROSITE" id="PS50893"/>
    </source>
</evidence>
<reference evidence="6 7" key="1">
    <citation type="submission" date="2018-08" db="EMBL/GenBank/DDBJ databases">
        <title>The draft genome squence of Brumimicrobium sp. N62.</title>
        <authorList>
            <person name="Du Z.-J."/>
            <person name="Luo H.-R."/>
        </authorList>
    </citation>
    <scope>NUCLEOTIDE SEQUENCE [LARGE SCALE GENOMIC DNA]</scope>
    <source>
        <strain evidence="6 7">N62</strain>
    </source>
</reference>
<keyword evidence="4 6" id="KW-0067">ATP-binding</keyword>
<comment type="similarity">
    <text evidence="1">Belongs to the ABC transporter superfamily.</text>
</comment>
<evidence type="ECO:0000313" key="6">
    <source>
        <dbReference type="EMBL" id="RFC54291.1"/>
    </source>
</evidence>
<dbReference type="GO" id="GO:0016887">
    <property type="term" value="F:ATP hydrolysis activity"/>
    <property type="evidence" value="ECO:0007669"/>
    <property type="project" value="InterPro"/>
</dbReference>
<dbReference type="PANTHER" id="PTHR42734:SF6">
    <property type="entry name" value="MOLYBDATE IMPORT ATP-BINDING PROTEIN MOLC"/>
    <property type="match status" value="1"/>
</dbReference>
<dbReference type="InterPro" id="IPR003439">
    <property type="entry name" value="ABC_transporter-like_ATP-bd"/>
</dbReference>
<dbReference type="SUPFAM" id="SSF52540">
    <property type="entry name" value="P-loop containing nucleoside triphosphate hydrolases"/>
    <property type="match status" value="1"/>
</dbReference>
<name>A0A3E1EXL1_9FLAO</name>
<dbReference type="InterPro" id="IPR003593">
    <property type="entry name" value="AAA+_ATPase"/>
</dbReference>
<dbReference type="AlphaFoldDB" id="A0A3E1EXL1"/>
<evidence type="ECO:0000256" key="2">
    <source>
        <dbReference type="ARBA" id="ARBA00022448"/>
    </source>
</evidence>
<evidence type="ECO:0000256" key="1">
    <source>
        <dbReference type="ARBA" id="ARBA00005417"/>
    </source>
</evidence>
<dbReference type="InterPro" id="IPR050153">
    <property type="entry name" value="Metal_Ion_Import_ABC"/>
</dbReference>
<accession>A0A3E1EXL1</accession>
<dbReference type="Pfam" id="PF00005">
    <property type="entry name" value="ABC_tran"/>
    <property type="match status" value="1"/>
</dbReference>
<feature type="domain" description="ABC transporter" evidence="5">
    <location>
        <begin position="12"/>
        <end position="245"/>
    </location>
</feature>
<dbReference type="InterPro" id="IPR027417">
    <property type="entry name" value="P-loop_NTPase"/>
</dbReference>
<keyword evidence="7" id="KW-1185">Reference proteome</keyword>
<dbReference type="Gene3D" id="3.40.50.300">
    <property type="entry name" value="P-loop containing nucleotide triphosphate hydrolases"/>
    <property type="match status" value="1"/>
</dbReference>
<protein>
    <submittedName>
        <fullName evidence="6">ABC transporter ATP-binding protein</fullName>
    </submittedName>
</protein>
<keyword evidence="2" id="KW-0813">Transport</keyword>
<dbReference type="PROSITE" id="PS50893">
    <property type="entry name" value="ABC_TRANSPORTER_2"/>
    <property type="match status" value="1"/>
</dbReference>
<proteinExistence type="inferred from homology"/>
<keyword evidence="3" id="KW-0547">Nucleotide-binding</keyword>
<evidence type="ECO:0000313" key="7">
    <source>
        <dbReference type="Proteomes" id="UP000257127"/>
    </source>
</evidence>
<organism evidence="6 7">
    <name type="scientific">Brumimicrobium aurantiacum</name>
    <dbReference type="NCBI Taxonomy" id="1737063"/>
    <lineage>
        <taxon>Bacteria</taxon>
        <taxon>Pseudomonadati</taxon>
        <taxon>Bacteroidota</taxon>
        <taxon>Flavobacteriia</taxon>
        <taxon>Flavobacteriales</taxon>
        <taxon>Crocinitomicaceae</taxon>
        <taxon>Brumimicrobium</taxon>
    </lineage>
</organism>
<dbReference type="SMART" id="SM00382">
    <property type="entry name" value="AAA"/>
    <property type="match status" value="1"/>
</dbReference>